<feature type="transmembrane region" description="Helical" evidence="7">
    <location>
        <begin position="250"/>
        <end position="269"/>
    </location>
</feature>
<keyword evidence="6 7" id="KW-0472">Membrane</keyword>
<feature type="transmembrane region" description="Helical" evidence="7">
    <location>
        <begin position="61"/>
        <end position="84"/>
    </location>
</feature>
<dbReference type="PROSITE" id="PS50893">
    <property type="entry name" value="ABC_TRANSPORTER_2"/>
    <property type="match status" value="1"/>
</dbReference>
<name>A0ABR9F0Q6_9GAMM</name>
<evidence type="ECO:0000256" key="1">
    <source>
        <dbReference type="ARBA" id="ARBA00004651"/>
    </source>
</evidence>
<dbReference type="SUPFAM" id="SSF90123">
    <property type="entry name" value="ABC transporter transmembrane region"/>
    <property type="match status" value="1"/>
</dbReference>
<dbReference type="Gene3D" id="3.40.50.300">
    <property type="entry name" value="P-loop containing nucleotide triphosphate hydrolases"/>
    <property type="match status" value="1"/>
</dbReference>
<feature type="transmembrane region" description="Helical" evidence="7">
    <location>
        <begin position="146"/>
        <end position="164"/>
    </location>
</feature>
<dbReference type="GO" id="GO:0005524">
    <property type="term" value="F:ATP binding"/>
    <property type="evidence" value="ECO:0007669"/>
    <property type="project" value="UniProtKB-KW"/>
</dbReference>
<evidence type="ECO:0000259" key="9">
    <source>
        <dbReference type="PROSITE" id="PS50929"/>
    </source>
</evidence>
<dbReference type="InterPro" id="IPR017871">
    <property type="entry name" value="ABC_transporter-like_CS"/>
</dbReference>
<dbReference type="Gene3D" id="1.20.1560.10">
    <property type="entry name" value="ABC transporter type 1, transmembrane domain"/>
    <property type="match status" value="1"/>
</dbReference>
<feature type="transmembrane region" description="Helical" evidence="7">
    <location>
        <begin position="289"/>
        <end position="309"/>
    </location>
</feature>
<feature type="transmembrane region" description="Helical" evidence="7">
    <location>
        <begin position="170"/>
        <end position="187"/>
    </location>
</feature>
<dbReference type="SMART" id="SM00382">
    <property type="entry name" value="AAA"/>
    <property type="match status" value="1"/>
</dbReference>
<organism evidence="10 11">
    <name type="scientific">Halomonas casei</name>
    <dbReference type="NCBI Taxonomy" id="2742613"/>
    <lineage>
        <taxon>Bacteria</taxon>
        <taxon>Pseudomonadati</taxon>
        <taxon>Pseudomonadota</taxon>
        <taxon>Gammaproteobacteria</taxon>
        <taxon>Oceanospirillales</taxon>
        <taxon>Halomonadaceae</taxon>
        <taxon>Halomonas</taxon>
    </lineage>
</organism>
<keyword evidence="5 7" id="KW-1133">Transmembrane helix</keyword>
<evidence type="ECO:0000313" key="11">
    <source>
        <dbReference type="Proteomes" id="UP001645039"/>
    </source>
</evidence>
<dbReference type="Pfam" id="PF00664">
    <property type="entry name" value="ABC_membrane"/>
    <property type="match status" value="1"/>
</dbReference>
<evidence type="ECO:0000256" key="4">
    <source>
        <dbReference type="ARBA" id="ARBA00022840"/>
    </source>
</evidence>
<evidence type="ECO:0000259" key="8">
    <source>
        <dbReference type="PROSITE" id="PS50893"/>
    </source>
</evidence>
<sequence>MNQRSNPRVLLRLLGLLRPYRLRLALAGLALILASGSVLLLGNGLRLVIDRGFIGADERALAQALVLMLVVVAVLALASALRYYQVTWIGERLAADLRRRVFDHLLSLEPSFFESASEGRAAGEIASRLTADTSVLQSLFGSSVSLALRNAVMLIGAVVLMLITQPWLSALVLIGIPATLLPIVWYGRRVRRLSRTSQDRVAELGRYAEEALSGIQTLQAFTHEVEDKRHYGQRVEQAFGSAVERTQQRAWLTGIAMLVVFTAVGLMLWQGGQAVLAGTMSAGELSAFIFYAVLAAGSIATLAEVAGDVQRAAGAAERLLELLDTPPAIQSPISPHALPNPPRGEIRLANVSFVYPGRTTPALEAFDLHIQPGERVAIVGPSGAGKSTLLALLLRFYDPSQGHVSLDGLDIRRLDLSALRSAIGLVAQEPVLFSGSVADNLRYGDAEADLGKLRVAAQDASALAFIEALPQGFDTPLGPGGVQLSGGQRQRLAIARALLKNPAVLLLDEATSALDAESERLVQQALDRLMVGRTSIVIAHRLATVIAADRLLVLDGGRLIAAGTHAELITNSPLYRHLAALQFGGETL</sequence>
<evidence type="ECO:0000256" key="7">
    <source>
        <dbReference type="SAM" id="Phobius"/>
    </source>
</evidence>
<dbReference type="Pfam" id="PF00005">
    <property type="entry name" value="ABC_tran"/>
    <property type="match status" value="1"/>
</dbReference>
<evidence type="ECO:0000256" key="6">
    <source>
        <dbReference type="ARBA" id="ARBA00023136"/>
    </source>
</evidence>
<keyword evidence="11" id="KW-1185">Reference proteome</keyword>
<dbReference type="PROSITE" id="PS00211">
    <property type="entry name" value="ABC_TRANSPORTER_1"/>
    <property type="match status" value="1"/>
</dbReference>
<dbReference type="CDD" id="cd18575">
    <property type="entry name" value="ABC_6TM_bac_exporter_ABCB8_10_like"/>
    <property type="match status" value="1"/>
</dbReference>
<comment type="subcellular location">
    <subcellularLocation>
        <location evidence="1">Cell membrane</location>
        <topology evidence="1">Multi-pass membrane protein</topology>
    </subcellularLocation>
</comment>
<dbReference type="InterPro" id="IPR003593">
    <property type="entry name" value="AAA+_ATPase"/>
</dbReference>
<keyword evidence="3" id="KW-0547">Nucleotide-binding</keyword>
<dbReference type="InterPro" id="IPR036640">
    <property type="entry name" value="ABC1_TM_sf"/>
</dbReference>
<dbReference type="InterPro" id="IPR027417">
    <property type="entry name" value="P-loop_NTPase"/>
</dbReference>
<dbReference type="Proteomes" id="UP001645039">
    <property type="component" value="Unassembled WGS sequence"/>
</dbReference>
<feature type="transmembrane region" description="Helical" evidence="7">
    <location>
        <begin position="20"/>
        <end position="41"/>
    </location>
</feature>
<evidence type="ECO:0000256" key="3">
    <source>
        <dbReference type="ARBA" id="ARBA00022741"/>
    </source>
</evidence>
<accession>A0ABR9F0Q6</accession>
<proteinExistence type="predicted"/>
<keyword evidence="4 10" id="KW-0067">ATP-binding</keyword>
<dbReference type="PROSITE" id="PS50929">
    <property type="entry name" value="ABC_TM1F"/>
    <property type="match status" value="1"/>
</dbReference>
<comment type="caution">
    <text evidence="10">The sequence shown here is derived from an EMBL/GenBank/DDBJ whole genome shotgun (WGS) entry which is preliminary data.</text>
</comment>
<reference evidence="10 11" key="1">
    <citation type="submission" date="2020-07" db="EMBL/GenBank/DDBJ databases">
        <title>Halophilic bacteria isolated from french cheeses.</title>
        <authorList>
            <person name="Kothe C.I."/>
            <person name="Farah-Kraiem B."/>
            <person name="Renault P."/>
            <person name="Dridi B."/>
        </authorList>
    </citation>
    <scope>NUCLEOTIDE SEQUENCE [LARGE SCALE GENOMIC DNA]</scope>
    <source>
        <strain evidence="10 11">FME1</strain>
    </source>
</reference>
<evidence type="ECO:0000313" key="10">
    <source>
        <dbReference type="EMBL" id="MBE0398825.1"/>
    </source>
</evidence>
<dbReference type="PANTHER" id="PTHR43394">
    <property type="entry name" value="ATP-DEPENDENT PERMEASE MDL1, MITOCHONDRIAL"/>
    <property type="match status" value="1"/>
</dbReference>
<dbReference type="InterPro" id="IPR011527">
    <property type="entry name" value="ABC1_TM_dom"/>
</dbReference>
<dbReference type="RefSeq" id="WP_192535798.1">
    <property type="nucleotide sequence ID" value="NZ_RRZD01000001.1"/>
</dbReference>
<evidence type="ECO:0000256" key="5">
    <source>
        <dbReference type="ARBA" id="ARBA00022989"/>
    </source>
</evidence>
<dbReference type="InterPro" id="IPR003439">
    <property type="entry name" value="ABC_transporter-like_ATP-bd"/>
</dbReference>
<dbReference type="InterPro" id="IPR039421">
    <property type="entry name" value="Type_1_exporter"/>
</dbReference>
<protein>
    <submittedName>
        <fullName evidence="10">ATP-binding cassette domain-containing protein</fullName>
    </submittedName>
</protein>
<feature type="domain" description="ABC transmembrane type-1" evidence="9">
    <location>
        <begin position="25"/>
        <end position="311"/>
    </location>
</feature>
<feature type="domain" description="ABC transporter" evidence="8">
    <location>
        <begin position="346"/>
        <end position="581"/>
    </location>
</feature>
<dbReference type="EMBL" id="RRZD01000001">
    <property type="protein sequence ID" value="MBE0398825.1"/>
    <property type="molecule type" value="Genomic_DNA"/>
</dbReference>
<dbReference type="SUPFAM" id="SSF52540">
    <property type="entry name" value="P-loop containing nucleoside triphosphate hydrolases"/>
    <property type="match status" value="1"/>
</dbReference>
<keyword evidence="2 7" id="KW-0812">Transmembrane</keyword>
<evidence type="ECO:0000256" key="2">
    <source>
        <dbReference type="ARBA" id="ARBA00022692"/>
    </source>
</evidence>
<gene>
    <name evidence="10" type="ORF">EI168_01715</name>
</gene>
<dbReference type="PANTHER" id="PTHR43394:SF1">
    <property type="entry name" value="ATP-BINDING CASSETTE SUB-FAMILY B MEMBER 10, MITOCHONDRIAL"/>
    <property type="match status" value="1"/>
</dbReference>